<organism evidence="1 2">
    <name type="scientific">Intrasporangium chromatireducens Q5-1</name>
    <dbReference type="NCBI Taxonomy" id="584657"/>
    <lineage>
        <taxon>Bacteria</taxon>
        <taxon>Bacillati</taxon>
        <taxon>Actinomycetota</taxon>
        <taxon>Actinomycetes</taxon>
        <taxon>Micrococcales</taxon>
        <taxon>Intrasporangiaceae</taxon>
        <taxon>Intrasporangium</taxon>
    </lineage>
</organism>
<proteinExistence type="predicted"/>
<dbReference type="EMBL" id="AWQS01000222">
    <property type="protein sequence ID" value="EWT04560.1"/>
    <property type="molecule type" value="Genomic_DNA"/>
</dbReference>
<protein>
    <submittedName>
        <fullName evidence="1">ATP-binding protein</fullName>
    </submittedName>
</protein>
<dbReference type="Proteomes" id="UP000019494">
    <property type="component" value="Unassembled WGS sequence"/>
</dbReference>
<dbReference type="Pfam" id="PF11305">
    <property type="entry name" value="DUF3107"/>
    <property type="match status" value="1"/>
</dbReference>
<reference evidence="2" key="1">
    <citation type="submission" date="2013-08" db="EMBL/GenBank/DDBJ databases">
        <title>Intrasporangium oryzae NRRL B-24470.</title>
        <authorList>
            <person name="Liu H."/>
            <person name="Wang G."/>
        </authorList>
    </citation>
    <scope>NUCLEOTIDE SEQUENCE [LARGE SCALE GENOMIC DNA]</scope>
    <source>
        <strain evidence="2">Q5-1</strain>
    </source>
</reference>
<evidence type="ECO:0000313" key="1">
    <source>
        <dbReference type="EMBL" id="EWT04560.1"/>
    </source>
</evidence>
<dbReference type="GO" id="GO:0005524">
    <property type="term" value="F:ATP binding"/>
    <property type="evidence" value="ECO:0007669"/>
    <property type="project" value="UniProtKB-KW"/>
</dbReference>
<dbReference type="RefSeq" id="WP_034720276.1">
    <property type="nucleotide sequence ID" value="NZ_AWQS01000222.1"/>
</dbReference>
<dbReference type="AlphaFoldDB" id="W9GEU9"/>
<name>W9GEU9_9MICO</name>
<comment type="caution">
    <text evidence="1">The sequence shown here is derived from an EMBL/GenBank/DDBJ whole genome shotgun (WGS) entry which is preliminary data.</text>
</comment>
<dbReference type="InterPro" id="IPR021456">
    <property type="entry name" value="DUF3107"/>
</dbReference>
<evidence type="ECO:0000313" key="2">
    <source>
        <dbReference type="Proteomes" id="UP000019494"/>
    </source>
</evidence>
<sequence>MEVRIGVQNCAREISFESSMTADQIVEAVRASRSADVLELADDKGGRIIVPSAAVGYVTTGAEKKGGVGFGAQ</sequence>
<dbReference type="OrthoDB" id="3268468at2"/>
<keyword evidence="1" id="KW-0067">ATP-binding</keyword>
<accession>W9GEU9</accession>
<keyword evidence="1" id="KW-0547">Nucleotide-binding</keyword>
<keyword evidence="2" id="KW-1185">Reference proteome</keyword>
<gene>
    <name evidence="1" type="ORF">N864_09840</name>
</gene>